<dbReference type="AlphaFoldDB" id="A0AA86UTQ1"/>
<evidence type="ECO:0000256" key="1">
    <source>
        <dbReference type="SAM" id="MobiDB-lite"/>
    </source>
</evidence>
<dbReference type="EMBL" id="CAXDID020000226">
    <property type="protein sequence ID" value="CAL6059606.1"/>
    <property type="molecule type" value="Genomic_DNA"/>
</dbReference>
<sequence length="603" mass="70065">MMSGDQRQALSERHDDQEPEYQLEQQSSIEQNFSLEKANSEESSSKILYPARVYDSAYVLRMSSLNRQSLNNAASTKEQNPQKAQSVKKIESLNYAATSQFGVIDLQPYQRFKEHNQCVAFSMVTYSNTVHGTATLNIKCLVKDFEELDPVIIPFRQFDDRHTTGLLTSQAQVASQRFGNNHFVEVQFDPMDEGCIIYLFVGFQENVFELIPVTYMPIINTTPVTRQLKEFTAYQLNTDCNRIFPITFVDETNKINIVNLKQPTIEIQKDTMFVFDINPEIVNPEMFLDYDMGFEFVGIENLLTHYYNSLLKKNFSQLFDFTGDQIVNQEKIKHYFKVDKDIVSSNLNFVGLVNNLKLYILYFDQYEEKIAFIQTIFQLTKKLFDQRYVDEDALHRITQIQEIDDAKQISYVQFMNQSKSEIDYGQCLQVNREVTAYVSNPDGPTYVVYLDTHNIIWRIEKYKYHAVFPVRPTDGGMRVSIVNNRLSTRFVADAVRIQSRKHLAQLGISLASKRHQCSVGVMVYGARMEATFQMDKGRYVVYFTNLKKIFDAEISNTYYASVDDRMFLLSDGYRQLHLRVDDFDDMVVLIYLLGAMQGAEFRE</sequence>
<evidence type="ECO:0000313" key="3">
    <source>
        <dbReference type="EMBL" id="CAI9964497.1"/>
    </source>
</evidence>
<evidence type="ECO:0000313" key="5">
    <source>
        <dbReference type="EMBL" id="CAL6069982.1"/>
    </source>
</evidence>
<feature type="region of interest" description="Disordered" evidence="1">
    <location>
        <begin position="1"/>
        <end position="42"/>
    </location>
</feature>
<accession>A0AA86UTQ1</accession>
<organism evidence="3">
    <name type="scientific">Hexamita inflata</name>
    <dbReference type="NCBI Taxonomy" id="28002"/>
    <lineage>
        <taxon>Eukaryota</taxon>
        <taxon>Metamonada</taxon>
        <taxon>Diplomonadida</taxon>
        <taxon>Hexamitidae</taxon>
        <taxon>Hexamitinae</taxon>
        <taxon>Hexamita</taxon>
    </lineage>
</organism>
<proteinExistence type="predicted"/>
<gene>
    <name evidence="2" type="ORF">HINF_LOCUS21701</name>
    <name evidence="4" type="ORF">HINF_LOCUS48826</name>
    <name evidence="3" type="ORF">HINF_LOCUS52142</name>
    <name evidence="5" type="ORF">HINF_LOCUS54237</name>
</gene>
<reference evidence="4 6" key="2">
    <citation type="submission" date="2024-07" db="EMBL/GenBank/DDBJ databases">
        <authorList>
            <person name="Akdeniz Z."/>
        </authorList>
    </citation>
    <scope>NUCLEOTIDE SEQUENCE [LARGE SCALE GENOMIC DNA]</scope>
</reference>
<dbReference type="EMBL" id="CATOUU010000977">
    <property type="protein sequence ID" value="CAI9964497.1"/>
    <property type="molecule type" value="Genomic_DNA"/>
</dbReference>
<dbReference type="EMBL" id="CATOUU010000557">
    <property type="protein sequence ID" value="CAI9934056.1"/>
    <property type="molecule type" value="Genomic_DNA"/>
</dbReference>
<comment type="caution">
    <text evidence="3">The sequence shown here is derived from an EMBL/GenBank/DDBJ whole genome shotgun (WGS) entry which is preliminary data.</text>
</comment>
<name>A0AA86UTQ1_9EUKA</name>
<protein>
    <submittedName>
        <fullName evidence="4">Hypothetical_protein</fullName>
    </submittedName>
</protein>
<evidence type="ECO:0000313" key="4">
    <source>
        <dbReference type="EMBL" id="CAL6059606.1"/>
    </source>
</evidence>
<reference evidence="3" key="1">
    <citation type="submission" date="2023-06" db="EMBL/GenBank/DDBJ databases">
        <authorList>
            <person name="Kurt Z."/>
        </authorList>
    </citation>
    <scope>NUCLEOTIDE SEQUENCE</scope>
</reference>
<dbReference type="EMBL" id="CAXDID020000281">
    <property type="protein sequence ID" value="CAL6069982.1"/>
    <property type="molecule type" value="Genomic_DNA"/>
</dbReference>
<keyword evidence="6" id="KW-1185">Reference proteome</keyword>
<feature type="compositionally biased region" description="Polar residues" evidence="1">
    <location>
        <begin position="23"/>
        <end position="34"/>
    </location>
</feature>
<evidence type="ECO:0000313" key="2">
    <source>
        <dbReference type="EMBL" id="CAI9934056.1"/>
    </source>
</evidence>
<dbReference type="Proteomes" id="UP001642409">
    <property type="component" value="Unassembled WGS sequence"/>
</dbReference>
<evidence type="ECO:0000313" key="6">
    <source>
        <dbReference type="Proteomes" id="UP001642409"/>
    </source>
</evidence>